<comment type="caution">
    <text evidence="1">The sequence shown here is derived from an EMBL/GenBank/DDBJ whole genome shotgun (WGS) entry which is preliminary data.</text>
</comment>
<evidence type="ECO:0000313" key="2">
    <source>
        <dbReference type="Proteomes" id="UP001630127"/>
    </source>
</evidence>
<proteinExistence type="predicted"/>
<dbReference type="Proteomes" id="UP001630127">
    <property type="component" value="Unassembled WGS sequence"/>
</dbReference>
<protein>
    <recommendedName>
        <fullName evidence="3">Protein kinase domain-containing protein</fullName>
    </recommendedName>
</protein>
<dbReference type="AlphaFoldDB" id="A0ABD3ASK4"/>
<dbReference type="EMBL" id="JBJUIK010000002">
    <property type="protein sequence ID" value="KAL3534202.1"/>
    <property type="molecule type" value="Genomic_DNA"/>
</dbReference>
<accession>A0ABD3ASK4</accession>
<evidence type="ECO:0000313" key="1">
    <source>
        <dbReference type="EMBL" id="KAL3534202.1"/>
    </source>
</evidence>
<keyword evidence="2" id="KW-1185">Reference proteome</keyword>
<evidence type="ECO:0008006" key="3">
    <source>
        <dbReference type="Google" id="ProtNLM"/>
    </source>
</evidence>
<sequence length="139" mass="15732">MQGTKFHGKAPASYRGILMEAMKQTKEIKFWEEFLSNMKKDGDLIKEFLTATVVLLKEEVRFLTDKTIGLHPNLVNVIGTCCEENVKGIVCDLDTLHNMMTTGYCLSRIHMISVGFRGLVFLLNLPTSLNTYTNKKSLI</sequence>
<gene>
    <name evidence="1" type="ORF">ACH5RR_002663</name>
</gene>
<reference evidence="1 2" key="1">
    <citation type="submission" date="2024-11" db="EMBL/GenBank/DDBJ databases">
        <title>A near-complete genome assembly of Cinchona calisaya.</title>
        <authorList>
            <person name="Lian D.C."/>
            <person name="Zhao X.W."/>
            <person name="Wei L."/>
        </authorList>
    </citation>
    <scope>NUCLEOTIDE SEQUENCE [LARGE SCALE GENOMIC DNA]</scope>
    <source>
        <tissue evidence="1">Nenye</tissue>
    </source>
</reference>
<name>A0ABD3ASK4_9GENT</name>
<organism evidence="1 2">
    <name type="scientific">Cinchona calisaya</name>
    <dbReference type="NCBI Taxonomy" id="153742"/>
    <lineage>
        <taxon>Eukaryota</taxon>
        <taxon>Viridiplantae</taxon>
        <taxon>Streptophyta</taxon>
        <taxon>Embryophyta</taxon>
        <taxon>Tracheophyta</taxon>
        <taxon>Spermatophyta</taxon>
        <taxon>Magnoliopsida</taxon>
        <taxon>eudicotyledons</taxon>
        <taxon>Gunneridae</taxon>
        <taxon>Pentapetalae</taxon>
        <taxon>asterids</taxon>
        <taxon>lamiids</taxon>
        <taxon>Gentianales</taxon>
        <taxon>Rubiaceae</taxon>
        <taxon>Cinchonoideae</taxon>
        <taxon>Cinchoneae</taxon>
        <taxon>Cinchona</taxon>
    </lineage>
</organism>